<evidence type="ECO:0000256" key="3">
    <source>
        <dbReference type="ARBA" id="ARBA00022694"/>
    </source>
</evidence>
<comment type="function">
    <text evidence="5">Responsible for synthesis of pseudouridine from uracil-55 in the psi GC loop of transfer RNAs.</text>
</comment>
<dbReference type="SUPFAM" id="SSF55120">
    <property type="entry name" value="Pseudouridine synthase"/>
    <property type="match status" value="1"/>
</dbReference>
<evidence type="ECO:0000313" key="9">
    <source>
        <dbReference type="EMBL" id="RDI99602.1"/>
    </source>
</evidence>
<dbReference type="Pfam" id="PF09157">
    <property type="entry name" value="TruB-C_2"/>
    <property type="match status" value="1"/>
</dbReference>
<sequence>MSKKKSRIRFRDLHGIVLLDKPLGLSSNEALQAVRKGIFRAEKGGHTGALDPLATGLLPLCFGEATKIAGMLLGSRKAYIAECRLGVTTTTADLEGEVVQQRPIPTLTDEAIEQALAKLRGRITQIPPAYSAIKQDGEPLYLKARRGEVVDVPAREVEVYELDLLSRSNDTLTFQVECGSGTYVRSLAVDLGEDLGCGAHLTALRRLWVEPFREPAMLTLDQLKELAAQGDEALLTALLPVSAGLAGLPVVHLDEARSLAVSQGQQIPLESPIDGQFVVLGEDGRLLALGEDAGGKLRIVRGFNLPPTGQDAV</sequence>
<evidence type="ECO:0000256" key="2">
    <source>
        <dbReference type="ARBA" id="ARBA00005642"/>
    </source>
</evidence>
<keyword evidence="4 5" id="KW-0413">Isomerase</keyword>
<dbReference type="InterPro" id="IPR020103">
    <property type="entry name" value="PsdUridine_synth_cat_dom_sf"/>
</dbReference>
<evidence type="ECO:0000259" key="8">
    <source>
        <dbReference type="Pfam" id="PF16198"/>
    </source>
</evidence>
<protein>
    <recommendedName>
        <fullName evidence="5">tRNA pseudouridine synthase B</fullName>
        <ecNumber evidence="5">5.4.99.25</ecNumber>
    </recommendedName>
    <alternativeName>
        <fullName evidence="5">tRNA pseudouridine(55) synthase</fullName>
        <shortName evidence="5">Psi55 synthase</shortName>
    </alternativeName>
    <alternativeName>
        <fullName evidence="5">tRNA pseudouridylate synthase</fullName>
    </alternativeName>
    <alternativeName>
        <fullName evidence="5">tRNA-uridine isomerase</fullName>
    </alternativeName>
</protein>
<evidence type="ECO:0000256" key="4">
    <source>
        <dbReference type="ARBA" id="ARBA00023235"/>
    </source>
</evidence>
<gene>
    <name evidence="5" type="primary">truB</name>
    <name evidence="9" type="ORF">DVT68_01745</name>
</gene>
<evidence type="ECO:0000313" key="10">
    <source>
        <dbReference type="Proteomes" id="UP000254711"/>
    </source>
</evidence>
<dbReference type="PANTHER" id="PTHR13767:SF2">
    <property type="entry name" value="PSEUDOURIDYLATE SYNTHASE TRUB1"/>
    <property type="match status" value="1"/>
</dbReference>
<name>A0A370KAC6_9GAMM</name>
<dbReference type="GO" id="GO:0160148">
    <property type="term" value="F:tRNA pseudouridine(55) synthase activity"/>
    <property type="evidence" value="ECO:0007669"/>
    <property type="project" value="UniProtKB-EC"/>
</dbReference>
<dbReference type="Pfam" id="PF01509">
    <property type="entry name" value="TruB_N"/>
    <property type="match status" value="1"/>
</dbReference>
<dbReference type="NCBIfam" id="TIGR00431">
    <property type="entry name" value="TruB"/>
    <property type="match status" value="1"/>
</dbReference>
<feature type="domain" description="tRNA pseudouridylate synthase B C-terminal" evidence="8">
    <location>
        <begin position="185"/>
        <end position="245"/>
    </location>
</feature>
<dbReference type="CDD" id="cd02573">
    <property type="entry name" value="PseudoU_synth_EcTruB"/>
    <property type="match status" value="1"/>
</dbReference>
<dbReference type="Gene3D" id="3.30.2350.10">
    <property type="entry name" value="Pseudouridine synthase"/>
    <property type="match status" value="1"/>
</dbReference>
<comment type="caution">
    <text evidence="9">The sequence shown here is derived from an EMBL/GenBank/DDBJ whole genome shotgun (WGS) entry which is preliminary data.</text>
</comment>
<proteinExistence type="inferred from homology"/>
<dbReference type="PANTHER" id="PTHR13767">
    <property type="entry name" value="TRNA-PSEUDOURIDINE SYNTHASE"/>
    <property type="match status" value="1"/>
</dbReference>
<organism evidence="9 10">
    <name type="scientific">Dyella solisilvae</name>
    <dbReference type="NCBI Taxonomy" id="1920168"/>
    <lineage>
        <taxon>Bacteria</taxon>
        <taxon>Pseudomonadati</taxon>
        <taxon>Pseudomonadota</taxon>
        <taxon>Gammaproteobacteria</taxon>
        <taxon>Lysobacterales</taxon>
        <taxon>Rhodanobacteraceae</taxon>
        <taxon>Dyella</taxon>
    </lineage>
</organism>
<keyword evidence="3 5" id="KW-0819">tRNA processing</keyword>
<evidence type="ECO:0000259" key="7">
    <source>
        <dbReference type="Pfam" id="PF09157"/>
    </source>
</evidence>
<dbReference type="EC" id="5.4.99.25" evidence="5"/>
<evidence type="ECO:0000256" key="1">
    <source>
        <dbReference type="ARBA" id="ARBA00000385"/>
    </source>
</evidence>
<dbReference type="GO" id="GO:1990481">
    <property type="term" value="P:mRNA pseudouridine synthesis"/>
    <property type="evidence" value="ECO:0007669"/>
    <property type="project" value="TreeGrafter"/>
</dbReference>
<feature type="domain" description="Pseudouridine synthase II N-terminal" evidence="6">
    <location>
        <begin position="36"/>
        <end position="184"/>
    </location>
</feature>
<feature type="domain" description="tRNA pseudouridine synthase II TruB subfamily 1 C-terminal" evidence="7">
    <location>
        <begin position="249"/>
        <end position="296"/>
    </location>
</feature>
<dbReference type="RefSeq" id="WP_114823342.1">
    <property type="nucleotide sequence ID" value="NZ_QQSY01000001.1"/>
</dbReference>
<reference evidence="9 10" key="1">
    <citation type="submission" date="2018-07" db="EMBL/GenBank/DDBJ databases">
        <title>Dyella solisilvae sp. nov., isolated from the pine and broad-leaved mixed forest soil.</title>
        <authorList>
            <person name="Gao Z."/>
            <person name="Qiu L."/>
        </authorList>
    </citation>
    <scope>NUCLEOTIDE SEQUENCE [LARGE SCALE GENOMIC DNA]</scope>
    <source>
        <strain evidence="9 10">DHG54</strain>
    </source>
</reference>
<dbReference type="HAMAP" id="MF_01080">
    <property type="entry name" value="TruB_bact"/>
    <property type="match status" value="1"/>
</dbReference>
<dbReference type="FunFam" id="3.30.2350.10:FF:000011">
    <property type="entry name" value="tRNA pseudouridine synthase B"/>
    <property type="match status" value="1"/>
</dbReference>
<dbReference type="Pfam" id="PF16198">
    <property type="entry name" value="TruB_C_2"/>
    <property type="match status" value="1"/>
</dbReference>
<comment type="similarity">
    <text evidence="2 5">Belongs to the pseudouridine synthase TruB family. Type 1 subfamily.</text>
</comment>
<accession>A0A370KAC6</accession>
<keyword evidence="10" id="KW-1185">Reference proteome</keyword>
<dbReference type="InterPro" id="IPR002501">
    <property type="entry name" value="PsdUridine_synth_N"/>
</dbReference>
<dbReference type="InterPro" id="IPR014780">
    <property type="entry name" value="tRNA_psdUridine_synth_TruB"/>
</dbReference>
<evidence type="ECO:0000259" key="6">
    <source>
        <dbReference type="Pfam" id="PF01509"/>
    </source>
</evidence>
<dbReference type="GO" id="GO:0031119">
    <property type="term" value="P:tRNA pseudouridine synthesis"/>
    <property type="evidence" value="ECO:0007669"/>
    <property type="project" value="UniProtKB-UniRule"/>
</dbReference>
<feature type="active site" description="Nucleophile" evidence="5">
    <location>
        <position position="51"/>
    </location>
</feature>
<dbReference type="InterPro" id="IPR032819">
    <property type="entry name" value="TruB_C"/>
</dbReference>
<dbReference type="InterPro" id="IPR015240">
    <property type="entry name" value="tRNA_sdUridine_synth_fam1_C"/>
</dbReference>
<dbReference type="EMBL" id="QQSY01000001">
    <property type="protein sequence ID" value="RDI99602.1"/>
    <property type="molecule type" value="Genomic_DNA"/>
</dbReference>
<dbReference type="GO" id="GO:0003723">
    <property type="term" value="F:RNA binding"/>
    <property type="evidence" value="ECO:0007669"/>
    <property type="project" value="InterPro"/>
</dbReference>
<dbReference type="Proteomes" id="UP000254711">
    <property type="component" value="Unassembled WGS sequence"/>
</dbReference>
<dbReference type="AlphaFoldDB" id="A0A370KAC6"/>
<comment type="catalytic activity">
    <reaction evidence="1 5">
        <text>uridine(55) in tRNA = pseudouridine(55) in tRNA</text>
        <dbReference type="Rhea" id="RHEA:42532"/>
        <dbReference type="Rhea" id="RHEA-COMP:10101"/>
        <dbReference type="Rhea" id="RHEA-COMP:10102"/>
        <dbReference type="ChEBI" id="CHEBI:65314"/>
        <dbReference type="ChEBI" id="CHEBI:65315"/>
        <dbReference type="EC" id="5.4.99.25"/>
    </reaction>
</comment>
<dbReference type="OrthoDB" id="9802309at2"/>
<evidence type="ECO:0000256" key="5">
    <source>
        <dbReference type="HAMAP-Rule" id="MF_01080"/>
    </source>
</evidence>